<evidence type="ECO:0000313" key="15">
    <source>
        <dbReference type="RefSeq" id="XP_018327476.1"/>
    </source>
</evidence>
<dbReference type="PANTHER" id="PTHR24291:SF106">
    <property type="entry name" value="CYTOCHROME P450 4G1-RELATED"/>
    <property type="match status" value="1"/>
</dbReference>
<dbReference type="InterPro" id="IPR017972">
    <property type="entry name" value="Cyt_P450_CS"/>
</dbReference>
<keyword evidence="9 11" id="KW-0408">Iron</keyword>
<evidence type="ECO:0000256" key="11">
    <source>
        <dbReference type="PIRSR" id="PIRSR602403-1"/>
    </source>
</evidence>
<dbReference type="Pfam" id="PF00067">
    <property type="entry name" value="p450"/>
    <property type="match status" value="1"/>
</dbReference>
<feature type="binding site" description="axial binding residue" evidence="11">
    <location>
        <position position="492"/>
    </location>
    <ligand>
        <name>heme</name>
        <dbReference type="ChEBI" id="CHEBI:30413"/>
    </ligand>
    <ligandPart>
        <name>Fe</name>
        <dbReference type="ChEBI" id="CHEBI:18248"/>
    </ligandPart>
</feature>
<name>A0A1W4X3U9_AGRPL</name>
<evidence type="ECO:0000256" key="12">
    <source>
        <dbReference type="RuleBase" id="RU000461"/>
    </source>
</evidence>
<dbReference type="AlphaFoldDB" id="A0A1W4X3U9"/>
<comment type="cofactor">
    <cofactor evidence="1 11">
        <name>heme</name>
        <dbReference type="ChEBI" id="CHEBI:30413"/>
    </cofactor>
</comment>
<comment type="similarity">
    <text evidence="5 12">Belongs to the cytochrome P450 family.</text>
</comment>
<dbReference type="KEGG" id="apln:108738517"/>
<dbReference type="InterPro" id="IPR036396">
    <property type="entry name" value="Cyt_P450_sf"/>
</dbReference>
<evidence type="ECO:0000256" key="7">
    <source>
        <dbReference type="ARBA" id="ARBA00022723"/>
    </source>
</evidence>
<dbReference type="Proteomes" id="UP000192223">
    <property type="component" value="Unplaced"/>
</dbReference>
<evidence type="ECO:0000256" key="9">
    <source>
        <dbReference type="ARBA" id="ARBA00023004"/>
    </source>
</evidence>
<comment type="subcellular location">
    <subcellularLocation>
        <location evidence="4">Endoplasmic reticulum membrane</location>
        <topology evidence="4">Peripheral membrane protein</topology>
    </subcellularLocation>
    <subcellularLocation>
        <location evidence="3">Microsome membrane</location>
        <topology evidence="3">Peripheral membrane protein</topology>
    </subcellularLocation>
</comment>
<keyword evidence="7 11" id="KW-0479">Metal-binding</keyword>
<keyword evidence="6 11" id="KW-0349">Heme</keyword>
<dbReference type="RefSeq" id="XP_018327476.1">
    <property type="nucleotide sequence ID" value="XM_018471974.1"/>
</dbReference>
<evidence type="ECO:0000256" key="1">
    <source>
        <dbReference type="ARBA" id="ARBA00001971"/>
    </source>
</evidence>
<evidence type="ECO:0000256" key="6">
    <source>
        <dbReference type="ARBA" id="ARBA00022617"/>
    </source>
</evidence>
<dbReference type="GO" id="GO:0005789">
    <property type="term" value="C:endoplasmic reticulum membrane"/>
    <property type="evidence" value="ECO:0007669"/>
    <property type="project" value="UniProtKB-SubCell"/>
</dbReference>
<keyword evidence="13" id="KW-1133">Transmembrane helix</keyword>
<keyword evidence="10 12" id="KW-0503">Monooxygenase</keyword>
<reference evidence="15 16" key="1">
    <citation type="submission" date="2025-04" db="UniProtKB">
        <authorList>
            <consortium name="RefSeq"/>
        </authorList>
    </citation>
    <scope>IDENTIFICATION</scope>
    <source>
        <tissue evidence="15 16">Entire body</tissue>
    </source>
</reference>
<proteinExistence type="inferred from homology"/>
<keyword evidence="8 12" id="KW-0560">Oxidoreductase</keyword>
<dbReference type="GO" id="GO:0005506">
    <property type="term" value="F:iron ion binding"/>
    <property type="evidence" value="ECO:0007669"/>
    <property type="project" value="InterPro"/>
</dbReference>
<dbReference type="PRINTS" id="PR00385">
    <property type="entry name" value="P450"/>
</dbReference>
<dbReference type="Gene3D" id="1.10.630.10">
    <property type="entry name" value="Cytochrome P450"/>
    <property type="match status" value="1"/>
</dbReference>
<accession>A0A1W4X3U9</accession>
<evidence type="ECO:0000256" key="5">
    <source>
        <dbReference type="ARBA" id="ARBA00010617"/>
    </source>
</evidence>
<dbReference type="SUPFAM" id="SSF48264">
    <property type="entry name" value="Cytochrome P450"/>
    <property type="match status" value="1"/>
</dbReference>
<dbReference type="OrthoDB" id="1470350at2759"/>
<keyword evidence="13" id="KW-0472">Membrane</keyword>
<dbReference type="PANTHER" id="PTHR24291">
    <property type="entry name" value="CYTOCHROME P450 FAMILY 4"/>
    <property type="match status" value="1"/>
</dbReference>
<dbReference type="InterPro" id="IPR050196">
    <property type="entry name" value="Cytochrome_P450_Monoox"/>
</dbReference>
<gene>
    <name evidence="15 16" type="primary">LOC108738517</name>
</gene>
<evidence type="ECO:0000256" key="4">
    <source>
        <dbReference type="ARBA" id="ARBA00004406"/>
    </source>
</evidence>
<organism evidence="14 16">
    <name type="scientific">Agrilus planipennis</name>
    <name type="common">Emerald ash borer</name>
    <name type="synonym">Agrilus marcopoli</name>
    <dbReference type="NCBI Taxonomy" id="224129"/>
    <lineage>
        <taxon>Eukaryota</taxon>
        <taxon>Metazoa</taxon>
        <taxon>Ecdysozoa</taxon>
        <taxon>Arthropoda</taxon>
        <taxon>Hexapoda</taxon>
        <taxon>Insecta</taxon>
        <taxon>Pterygota</taxon>
        <taxon>Neoptera</taxon>
        <taxon>Endopterygota</taxon>
        <taxon>Coleoptera</taxon>
        <taxon>Polyphaga</taxon>
        <taxon>Elateriformia</taxon>
        <taxon>Buprestoidea</taxon>
        <taxon>Buprestidae</taxon>
        <taxon>Agrilinae</taxon>
        <taxon>Agrilus</taxon>
    </lineage>
</organism>
<dbReference type="STRING" id="224129.A0A1W4X3U9"/>
<evidence type="ECO:0000256" key="8">
    <source>
        <dbReference type="ARBA" id="ARBA00023002"/>
    </source>
</evidence>
<evidence type="ECO:0000256" key="2">
    <source>
        <dbReference type="ARBA" id="ARBA00003690"/>
    </source>
</evidence>
<keyword evidence="14" id="KW-1185">Reference proteome</keyword>
<dbReference type="GO" id="GO:0020037">
    <property type="term" value="F:heme binding"/>
    <property type="evidence" value="ECO:0007669"/>
    <property type="project" value="InterPro"/>
</dbReference>
<evidence type="ECO:0000256" key="10">
    <source>
        <dbReference type="ARBA" id="ARBA00023033"/>
    </source>
</evidence>
<dbReference type="PRINTS" id="PR00465">
    <property type="entry name" value="EP450IV"/>
</dbReference>
<sequence>MSLNWSILQGLFYPLSFILICLALYHYWQQSTRYVRLGRKLPGPKPIPLFGNALEALLMKPDDIAEYVLNKSKTDFKNNTIVGIWLGYKLYVGIINPEDVEIILGSQTHIQKSEEYRYFKPWLGDGLLISRGEKWKNHRKIIAPTFHIHILKTFINSLNNNGSSLVKRLENEISNNFDIHDYMSRVTVDTLLETVMGIEKPKNETTSFDYANAVLKLCTIIHNRHYKYWLQNDFIFKLTSLAGAQTHLINVIHSLRNKIVKFKTEGVSLKLNTGESNSLPISISDNGLNDQGSNKNFYSFGSAVRDDLDEADEIGEKKRRPFLEELIETKLTNTGSFTDEEINEEVDTILFEGHDTTAAAMSFVLSLLGIHQAIQEKVFQELNAIFYDSERSATFEDTVQMKYLERVILESLRLYPPVPMIARKLTEDVCLASERYVLPKGTTVVIGTYLLHRRPELYENPDVFDPDNFLAEKCVGRHHYSYIPFSAGPRSCVGRKYAMLKMKIILSSILRKYKVYSDISEKAFRLQGDIILKRADGFKIRIENRLS</sequence>
<dbReference type="InterPro" id="IPR001128">
    <property type="entry name" value="Cyt_P450"/>
</dbReference>
<dbReference type="CDD" id="cd20628">
    <property type="entry name" value="CYP4"/>
    <property type="match status" value="1"/>
</dbReference>
<comment type="function">
    <text evidence="2">May be involved in the metabolism of insect hormones and in the breakdown of synthetic insecticides.</text>
</comment>
<protein>
    <submittedName>
        <fullName evidence="15 16">Cytochrome P450 4g15-like</fullName>
    </submittedName>
</protein>
<evidence type="ECO:0000313" key="16">
    <source>
        <dbReference type="RefSeq" id="XP_018327477.1"/>
    </source>
</evidence>
<dbReference type="PROSITE" id="PS00086">
    <property type="entry name" value="CYTOCHROME_P450"/>
    <property type="match status" value="1"/>
</dbReference>
<evidence type="ECO:0000256" key="13">
    <source>
        <dbReference type="SAM" id="Phobius"/>
    </source>
</evidence>
<dbReference type="InterPro" id="IPR002403">
    <property type="entry name" value="Cyt_P450_E_grp-IV"/>
</dbReference>
<dbReference type="GeneID" id="108738517"/>
<keyword evidence="13" id="KW-0812">Transmembrane</keyword>
<dbReference type="GO" id="GO:0016705">
    <property type="term" value="F:oxidoreductase activity, acting on paired donors, with incorporation or reduction of molecular oxygen"/>
    <property type="evidence" value="ECO:0007669"/>
    <property type="project" value="InterPro"/>
</dbReference>
<feature type="transmembrane region" description="Helical" evidence="13">
    <location>
        <begin position="6"/>
        <end position="28"/>
    </location>
</feature>
<dbReference type="RefSeq" id="XP_018327477.1">
    <property type="nucleotide sequence ID" value="XM_018471975.2"/>
</dbReference>
<dbReference type="GO" id="GO:0004497">
    <property type="term" value="F:monooxygenase activity"/>
    <property type="evidence" value="ECO:0007669"/>
    <property type="project" value="UniProtKB-KW"/>
</dbReference>
<evidence type="ECO:0000256" key="3">
    <source>
        <dbReference type="ARBA" id="ARBA00004174"/>
    </source>
</evidence>
<evidence type="ECO:0000313" key="14">
    <source>
        <dbReference type="Proteomes" id="UP000192223"/>
    </source>
</evidence>